<evidence type="ECO:0000313" key="2">
    <source>
        <dbReference type="EMBL" id="TVY51923.1"/>
    </source>
</evidence>
<gene>
    <name evidence="2" type="ORF">LCER1_G006311</name>
</gene>
<dbReference type="Gene3D" id="3.40.830.10">
    <property type="entry name" value="LigB-like"/>
    <property type="match status" value="1"/>
</dbReference>
<dbReference type="Pfam" id="PF02900">
    <property type="entry name" value="LigB"/>
    <property type="match status" value="1"/>
</dbReference>
<comment type="caution">
    <text evidence="2">The sequence shown here is derived from an EMBL/GenBank/DDBJ whole genome shotgun (WGS) entry which is preliminary data.</text>
</comment>
<proteinExistence type="predicted"/>
<evidence type="ECO:0000313" key="3">
    <source>
        <dbReference type="Proteomes" id="UP000481288"/>
    </source>
</evidence>
<feature type="domain" description="Extradiol ring-cleavage dioxygenase class III enzyme subunit B" evidence="1">
    <location>
        <begin position="39"/>
        <end position="144"/>
    </location>
</feature>
<sequence>MGKVVAAVGMAYAPGTPTFARNLKTPLALGKSLAAGKPDHCNQSSTLARWACGPMDGDFAHLENTVFPGAPEIAEHVLAELVENGYDVSRAGSTEYGNNLLMPWITMNPGITCPIIPIFISVFTPPLVPCRRAYALGEAIAAAKSDPQLFVEFDDYEIEIAKKNEYLLNSPHPLVNDV</sequence>
<organism evidence="2 3">
    <name type="scientific">Lachnellula cervina</name>
    <dbReference type="NCBI Taxonomy" id="1316786"/>
    <lineage>
        <taxon>Eukaryota</taxon>
        <taxon>Fungi</taxon>
        <taxon>Dikarya</taxon>
        <taxon>Ascomycota</taxon>
        <taxon>Pezizomycotina</taxon>
        <taxon>Leotiomycetes</taxon>
        <taxon>Helotiales</taxon>
        <taxon>Lachnaceae</taxon>
        <taxon>Lachnellula</taxon>
    </lineage>
</organism>
<dbReference type="InterPro" id="IPR004183">
    <property type="entry name" value="Xdiol_dOase_suB"/>
</dbReference>
<reference evidence="2 3" key="1">
    <citation type="submission" date="2018-05" db="EMBL/GenBank/DDBJ databases">
        <title>Whole genome sequencing for identification of molecular markers to develop diagnostic detection tools for the regulated plant pathogen Lachnellula willkommii.</title>
        <authorList>
            <person name="Giroux E."/>
            <person name="Bilodeau G."/>
        </authorList>
    </citation>
    <scope>NUCLEOTIDE SEQUENCE [LARGE SCALE GENOMIC DNA]</scope>
    <source>
        <strain evidence="2 3">CBS 625.97</strain>
    </source>
</reference>
<evidence type="ECO:0000259" key="1">
    <source>
        <dbReference type="Pfam" id="PF02900"/>
    </source>
</evidence>
<dbReference type="GO" id="GO:0008198">
    <property type="term" value="F:ferrous iron binding"/>
    <property type="evidence" value="ECO:0007669"/>
    <property type="project" value="InterPro"/>
</dbReference>
<dbReference type="GO" id="GO:0016702">
    <property type="term" value="F:oxidoreductase activity, acting on single donors with incorporation of molecular oxygen, incorporation of two atoms of oxygen"/>
    <property type="evidence" value="ECO:0007669"/>
    <property type="project" value="UniProtKB-ARBA"/>
</dbReference>
<dbReference type="AlphaFoldDB" id="A0A7D8YMV5"/>
<dbReference type="OrthoDB" id="5377026at2759"/>
<name>A0A7D8YMV5_9HELO</name>
<protein>
    <recommendedName>
        <fullName evidence="1">Extradiol ring-cleavage dioxygenase class III enzyme subunit B domain-containing protein</fullName>
    </recommendedName>
</protein>
<keyword evidence="3" id="KW-1185">Reference proteome</keyword>
<dbReference type="Proteomes" id="UP000481288">
    <property type="component" value="Unassembled WGS sequence"/>
</dbReference>
<dbReference type="SUPFAM" id="SSF53213">
    <property type="entry name" value="LigB-like"/>
    <property type="match status" value="1"/>
</dbReference>
<dbReference type="EMBL" id="QGMG01000707">
    <property type="protein sequence ID" value="TVY51923.1"/>
    <property type="molecule type" value="Genomic_DNA"/>
</dbReference>
<accession>A0A7D8YMV5</accession>